<keyword evidence="3" id="KW-1185">Reference proteome</keyword>
<feature type="region of interest" description="Disordered" evidence="1">
    <location>
        <begin position="56"/>
        <end position="79"/>
    </location>
</feature>
<name>A0AA39RWL0_ACESA</name>
<dbReference type="AlphaFoldDB" id="A0AA39RWL0"/>
<sequence length="103" mass="11314">MQLLGLKEQSSHHERQYSVEENIPILVPQLSEEIQIPPVVTSVLGEEPEDHFVNDTNSISAHLGSGNSGNPGNNFSGKDDKAFVEDAYLGAMIKELPSRKRLS</sequence>
<protein>
    <submittedName>
        <fullName evidence="2">Uncharacterized protein</fullName>
    </submittedName>
</protein>
<evidence type="ECO:0000313" key="2">
    <source>
        <dbReference type="EMBL" id="KAK0581495.1"/>
    </source>
</evidence>
<dbReference type="Proteomes" id="UP001168877">
    <property type="component" value="Unassembled WGS sequence"/>
</dbReference>
<accession>A0AA39RWL0</accession>
<comment type="caution">
    <text evidence="2">The sequence shown here is derived from an EMBL/GenBank/DDBJ whole genome shotgun (WGS) entry which is preliminary data.</text>
</comment>
<proteinExistence type="predicted"/>
<reference evidence="2" key="2">
    <citation type="submission" date="2023-06" db="EMBL/GenBank/DDBJ databases">
        <authorList>
            <person name="Swenson N.G."/>
            <person name="Wegrzyn J.L."/>
            <person name="Mcevoy S.L."/>
        </authorList>
    </citation>
    <scope>NUCLEOTIDE SEQUENCE</scope>
    <source>
        <strain evidence="2">NS2018</strain>
        <tissue evidence="2">Leaf</tissue>
    </source>
</reference>
<gene>
    <name evidence="2" type="ORF">LWI29_014461</name>
</gene>
<evidence type="ECO:0000313" key="3">
    <source>
        <dbReference type="Proteomes" id="UP001168877"/>
    </source>
</evidence>
<feature type="compositionally biased region" description="Low complexity" evidence="1">
    <location>
        <begin position="64"/>
        <end position="76"/>
    </location>
</feature>
<organism evidence="2 3">
    <name type="scientific">Acer saccharum</name>
    <name type="common">Sugar maple</name>
    <dbReference type="NCBI Taxonomy" id="4024"/>
    <lineage>
        <taxon>Eukaryota</taxon>
        <taxon>Viridiplantae</taxon>
        <taxon>Streptophyta</taxon>
        <taxon>Embryophyta</taxon>
        <taxon>Tracheophyta</taxon>
        <taxon>Spermatophyta</taxon>
        <taxon>Magnoliopsida</taxon>
        <taxon>eudicotyledons</taxon>
        <taxon>Gunneridae</taxon>
        <taxon>Pentapetalae</taxon>
        <taxon>rosids</taxon>
        <taxon>malvids</taxon>
        <taxon>Sapindales</taxon>
        <taxon>Sapindaceae</taxon>
        <taxon>Hippocastanoideae</taxon>
        <taxon>Acereae</taxon>
        <taxon>Acer</taxon>
    </lineage>
</organism>
<reference evidence="2" key="1">
    <citation type="journal article" date="2022" name="Plant J.">
        <title>Strategies of tolerance reflected in two North American maple genomes.</title>
        <authorList>
            <person name="McEvoy S.L."/>
            <person name="Sezen U.U."/>
            <person name="Trouern-Trend A."/>
            <person name="McMahon S.M."/>
            <person name="Schaberg P.G."/>
            <person name="Yang J."/>
            <person name="Wegrzyn J.L."/>
            <person name="Swenson N.G."/>
        </authorList>
    </citation>
    <scope>NUCLEOTIDE SEQUENCE</scope>
    <source>
        <strain evidence="2">NS2018</strain>
    </source>
</reference>
<evidence type="ECO:0000256" key="1">
    <source>
        <dbReference type="SAM" id="MobiDB-lite"/>
    </source>
</evidence>
<dbReference type="EMBL" id="JAUESC010000384">
    <property type="protein sequence ID" value="KAK0581495.1"/>
    <property type="molecule type" value="Genomic_DNA"/>
</dbReference>